<sequence length="111" mass="12138">MTTWVPRSCTLPTAEQPLRVAEFDALFAERLSETSRPDQLRLELVLAGGEGVEETVRDLVGRESGCCSFFTFTVHPGPERIRLDVEVDGAHETVLDALQERAAAAAGRDVP</sequence>
<reference evidence="1" key="1">
    <citation type="submission" date="2024-03" db="EMBL/GenBank/DDBJ databases">
        <title>Novel Streptomyces species of biotechnological and ecological value are a feature of Machair soil.</title>
        <authorList>
            <person name="Prole J.R."/>
            <person name="Goodfellow M."/>
            <person name="Allenby N."/>
            <person name="Ward A.C."/>
        </authorList>
    </citation>
    <scope>NUCLEOTIDE SEQUENCE</scope>
    <source>
        <strain evidence="1">MS2.AVA.5</strain>
    </source>
</reference>
<keyword evidence="2" id="KW-1185">Reference proteome</keyword>
<dbReference type="EMBL" id="JBBKAJ010000022">
    <property type="protein sequence ID" value="MEJ8639067.1"/>
    <property type="molecule type" value="Genomic_DNA"/>
</dbReference>
<name>A0ACC6Q5S3_9ACTN</name>
<gene>
    <name evidence="1" type="ORF">WKI67_37545</name>
</gene>
<evidence type="ECO:0000313" key="2">
    <source>
        <dbReference type="Proteomes" id="UP001377168"/>
    </source>
</evidence>
<organism evidence="1 2">
    <name type="scientific">Streptomyces achmelvichensis</name>
    <dbReference type="NCBI Taxonomy" id="3134111"/>
    <lineage>
        <taxon>Bacteria</taxon>
        <taxon>Bacillati</taxon>
        <taxon>Actinomycetota</taxon>
        <taxon>Actinomycetes</taxon>
        <taxon>Kitasatosporales</taxon>
        <taxon>Streptomycetaceae</taxon>
        <taxon>Streptomyces</taxon>
    </lineage>
</organism>
<proteinExistence type="predicted"/>
<comment type="caution">
    <text evidence="1">The sequence shown here is derived from an EMBL/GenBank/DDBJ whole genome shotgun (WGS) entry which is preliminary data.</text>
</comment>
<accession>A0ACC6Q5S3</accession>
<protein>
    <submittedName>
        <fullName evidence="1">Uncharacterized protein</fullName>
    </submittedName>
</protein>
<dbReference type="Proteomes" id="UP001377168">
    <property type="component" value="Unassembled WGS sequence"/>
</dbReference>
<evidence type="ECO:0000313" key="1">
    <source>
        <dbReference type="EMBL" id="MEJ8639067.1"/>
    </source>
</evidence>